<evidence type="ECO:0000256" key="1">
    <source>
        <dbReference type="SAM" id="Phobius"/>
    </source>
</evidence>
<dbReference type="STRING" id="212717.CTC_00288"/>
<gene>
    <name evidence="2" type="ordered locus">CTC_00288</name>
</gene>
<accession>Q898Z8</accession>
<protein>
    <submittedName>
        <fullName evidence="2">Stage II sporulation protein R</fullName>
    </submittedName>
</protein>
<evidence type="ECO:0000313" key="3">
    <source>
        <dbReference type="Proteomes" id="UP000001412"/>
    </source>
</evidence>
<dbReference type="Pfam" id="PF09551">
    <property type="entry name" value="Spore_II_R"/>
    <property type="match status" value="1"/>
</dbReference>
<reference evidence="2 3" key="1">
    <citation type="journal article" date="2003" name="Proc. Natl. Acad. Sci. U.S.A.">
        <title>The genome sequence of Clostridium tetani, the causative agent of tetanus disease.</title>
        <authorList>
            <person name="Brueggemann H."/>
            <person name="Baumer S."/>
            <person name="Fricke W.F."/>
            <person name="Wiezer A."/>
            <person name="Liesegang H."/>
            <person name="Decker I."/>
            <person name="Herzberg C."/>
            <person name="Martinez-Arias R."/>
            <person name="Merkl R."/>
            <person name="Henne A."/>
            <person name="Gottschalk G."/>
        </authorList>
    </citation>
    <scope>NUCLEOTIDE SEQUENCE [LARGE SCALE GENOMIC DNA]</scope>
    <source>
        <strain evidence="3">Massachusetts / E88</strain>
    </source>
</reference>
<organism evidence="2 3">
    <name type="scientific">Clostridium tetani (strain Massachusetts / E88)</name>
    <dbReference type="NCBI Taxonomy" id="212717"/>
    <lineage>
        <taxon>Bacteria</taxon>
        <taxon>Bacillati</taxon>
        <taxon>Bacillota</taxon>
        <taxon>Clostridia</taxon>
        <taxon>Eubacteriales</taxon>
        <taxon>Clostridiaceae</taxon>
        <taxon>Clostridium</taxon>
    </lineage>
</organism>
<dbReference type="EMBL" id="AE015927">
    <property type="protein sequence ID" value="AAO34931.1"/>
    <property type="molecule type" value="Genomic_DNA"/>
</dbReference>
<dbReference type="OrthoDB" id="9793324at2"/>
<dbReference type="GeneID" id="24252651"/>
<dbReference type="AlphaFoldDB" id="Q898Z8"/>
<dbReference type="NCBIfam" id="TIGR02837">
    <property type="entry name" value="spore_II_R"/>
    <property type="match status" value="1"/>
</dbReference>
<keyword evidence="3" id="KW-1185">Reference proteome</keyword>
<dbReference type="KEGG" id="ctc:CTC_00288"/>
<dbReference type="InterPro" id="IPR014202">
    <property type="entry name" value="Spore_II_R"/>
</dbReference>
<sequence length="218" mass="25625">MCKGDYKLKNKLFAIITIFIFIFFISLNLGQPQKFPKKNNNLNEKLIRFHVLANSDLEEDQKLKMEVKNSVLEYIYPKLSNSNNINESRRILMENTKGIENIAKDVISKKGYNYDLKLELTHDNFPIKTYGNITLPQGNYEAFRIIIGEGKGKNWWCVMFPPLCFVDVTKGEVAYEETERVMKTYLEEKEDIIEDDIIDNDKIEFKFKIVEVIKDIFK</sequence>
<name>Q898Z8_CLOTE</name>
<feature type="transmembrane region" description="Helical" evidence="1">
    <location>
        <begin position="12"/>
        <end position="30"/>
    </location>
</feature>
<keyword evidence="1" id="KW-0472">Membrane</keyword>
<proteinExistence type="predicted"/>
<dbReference type="RefSeq" id="WP_011098598.1">
    <property type="nucleotide sequence ID" value="NC_004557.1"/>
</dbReference>
<dbReference type="HOGENOM" id="CLU_069310_2_0_9"/>
<dbReference type="Proteomes" id="UP000001412">
    <property type="component" value="Chromosome"/>
</dbReference>
<keyword evidence="1" id="KW-0812">Transmembrane</keyword>
<evidence type="ECO:0000313" key="2">
    <source>
        <dbReference type="EMBL" id="AAO34931.1"/>
    </source>
</evidence>
<keyword evidence="1" id="KW-1133">Transmembrane helix</keyword>